<accession>A0AAE0BI42</accession>
<organism evidence="2 3">
    <name type="scientific">Cymbomonas tetramitiformis</name>
    <dbReference type="NCBI Taxonomy" id="36881"/>
    <lineage>
        <taxon>Eukaryota</taxon>
        <taxon>Viridiplantae</taxon>
        <taxon>Chlorophyta</taxon>
        <taxon>Pyramimonadophyceae</taxon>
        <taxon>Pyramimonadales</taxon>
        <taxon>Pyramimonadaceae</taxon>
        <taxon>Cymbomonas</taxon>
    </lineage>
</organism>
<dbReference type="EMBL" id="LGRX02034741">
    <property type="protein sequence ID" value="KAK3236986.1"/>
    <property type="molecule type" value="Genomic_DNA"/>
</dbReference>
<dbReference type="Proteomes" id="UP001190700">
    <property type="component" value="Unassembled WGS sequence"/>
</dbReference>
<gene>
    <name evidence="2" type="ORF">CYMTET_52908</name>
</gene>
<name>A0AAE0BI42_9CHLO</name>
<feature type="compositionally biased region" description="Polar residues" evidence="1">
    <location>
        <begin position="146"/>
        <end position="158"/>
    </location>
</feature>
<dbReference type="AlphaFoldDB" id="A0AAE0BI42"/>
<keyword evidence="3" id="KW-1185">Reference proteome</keyword>
<proteinExistence type="predicted"/>
<evidence type="ECO:0000313" key="3">
    <source>
        <dbReference type="Proteomes" id="UP001190700"/>
    </source>
</evidence>
<reference evidence="2 3" key="1">
    <citation type="journal article" date="2015" name="Genome Biol. Evol.">
        <title>Comparative Genomics of a Bacterivorous Green Alga Reveals Evolutionary Causalities and Consequences of Phago-Mixotrophic Mode of Nutrition.</title>
        <authorList>
            <person name="Burns J.A."/>
            <person name="Paasch A."/>
            <person name="Narechania A."/>
            <person name="Kim E."/>
        </authorList>
    </citation>
    <scope>NUCLEOTIDE SEQUENCE [LARGE SCALE GENOMIC DNA]</scope>
    <source>
        <strain evidence="2 3">PLY_AMNH</strain>
    </source>
</reference>
<feature type="region of interest" description="Disordered" evidence="1">
    <location>
        <begin position="123"/>
        <end position="168"/>
    </location>
</feature>
<evidence type="ECO:0000256" key="1">
    <source>
        <dbReference type="SAM" id="MobiDB-lite"/>
    </source>
</evidence>
<evidence type="ECO:0000313" key="2">
    <source>
        <dbReference type="EMBL" id="KAK3236986.1"/>
    </source>
</evidence>
<sequence>MQQHVLQQIAELVLERLNARGSKGCARECIVLHELENITAADKNTIDTLSSRNFQNSAAPTLKEGVFWQVMVGVRTSKMSSNSSVILDVETLFYQAFVLETVNLTLQRSYTLLRLQLHSRGKRDLTQTRSDSGELQLRGREAGDIKQTQADGAQSSVPARQGSFPAAESTSISRKSFFKTWARRKPPTLFSDERKAWLSSSSRTVLGDDSSVVVASETSSEFETSFEIGSVVTCTDRTLASGDLWTDTEGYFCYEYVDNKWCTSGGDYGSEWADAWGPFETWSEDLPECYDPTHRTPPYSCCGCGGGDEVVRECGALNAGEAPLDVVMVSEDKGAQIGWVLYVGAESGGEVLAQGDDYGTNSNQLTQMCLLTGLEYTLQLTSGSKGWAESHVSLWYNRTQRDRLSTVHNVTGCALLYEEEVGTSERLTGPNSVSNFTFNFTRESPCRNPEVAVWYDVDCNAYNLRNATIFANNSYYAGLQLAHQLMQSIQNVTCENETVKMSATIIHLSANVLISDHLPKISERSVEMYGGCTLGAARELPAPYCTVDGGRLFGLFDLSDNSNRYHLTLQYLALLNVMDYVVYDYGAALLMDHCVVSGFQSEMYAAVATNHGATAVIRDSSFDDNTNSGLTQSAAISIFGQSNTGEGSSLELVDSVLESNQGEYASSLVMGAYTSVDITASIFQNNTGKTTVMIQGTVVCHIIASIIRNNVALLEGGGNGGFIYVSGPHVALEISDSELISNHAGVRTTPTHTEHATLAA</sequence>
<protein>
    <submittedName>
        <fullName evidence="2">Uncharacterized protein</fullName>
    </submittedName>
</protein>
<dbReference type="SUPFAM" id="SSF51126">
    <property type="entry name" value="Pectin lyase-like"/>
    <property type="match status" value="1"/>
</dbReference>
<feature type="non-terminal residue" evidence="2">
    <location>
        <position position="760"/>
    </location>
</feature>
<comment type="caution">
    <text evidence="2">The sequence shown here is derived from an EMBL/GenBank/DDBJ whole genome shotgun (WGS) entry which is preliminary data.</text>
</comment>
<dbReference type="InterPro" id="IPR011050">
    <property type="entry name" value="Pectin_lyase_fold/virulence"/>
</dbReference>